<sequence>MDILFSHHAIVARPSSAMADVDRRAETLRTNSFQRMLELEQQHKMERLQSPTVSPPASPPPLDEPQGRLPLQVRRADSLSQQQNYLMLKAQRRSIALTPLSISIPHSSKSEKRGVSREPEDEMETEQESQRGRQIETGATVEPLHKQVKFLAPDEEDEDMSDQSSICQSPSWEGYGQKKKEKKLEAERRKKEKEQAVKEAKAAKKRIAARLSKSPPPSTDAARSLRAGALSFADRSMSDPMLISKALLMESQLTRSPEDIAKAASTDDLQHTHYRPAVAEILSNPATNIKRFVGGVRLDWEKEMALHEGQPSPSFTTSSSTGEDGPDSRQGFHKSYSTPAVTARQDSKAPHEAFPPSASRTPMLRQASTPSHSRSNSLLQGATRMFRGRDGKSHGTLESKSASQSTERGRKQDDGHVRRQREQSTERAMAGLVDEQLVGPDSFHSSSTRSSSRNTQHKRRSSLTRDAKAVAMKLTGFRTTPTREEPGGSNGASGQNDYFNFMERSYSTTESENPALAGSNLTSIGHQDNVRSTPVEGLSASESNPPRGMRYEVHERPATSHSSAGSIVSNQSKRGRSLKDAAKAALHISKGNPPSSSASKPPALVPPYFQLRSRMQSSELTSSTGTDATSGPAMAVPAHLSKAARVLGEYNSETMRVASSQPSGSSPMVKATELDSQTGSRISEGSSSSSAYEDGSPLPSPVTTPDTSRPQSSRGLPLATGEAAKGTAESVLMLDDERTHGRSFECSEGSDKSITPRLEASEVRETVDIMDEDRWSRTALPLDIDCDAQSFTTSVSHIDSADNANTESYQSEMGEGREVRDHGAETHSLRRVAKSQSDPNLFIEAPSKSADVTSLPTLEEPVSIPPRSRKRDQASATRSRTVPAEKNTEPVENSEDRIGEKREKPKKSQQSKSRRVQGQDSYEPGSQRVQLDHGASSTSSSESSTFFSNPYFVDLPDSAKATEEKEPTPNTPRSPPPVPQYHRPSVQPRMHSVPIMPTIALPPSAPTPPPMSPARPVTATPVSILKQPTRSASDPASAGLPSPSSAARPPVLSALPKHMQLQAGISAKPSAAGPGSEPRMVPIAKMFVECCSCKYYHDMPSKVYECMARPDAVVEDHDRGISGAIVTMVKCPWCKHNMSSTCCAGYAAVVYLKEKLH</sequence>
<reference evidence="2" key="1">
    <citation type="journal article" date="2023" name="Mol. Phylogenet. Evol.">
        <title>Genome-scale phylogeny and comparative genomics of the fungal order Sordariales.</title>
        <authorList>
            <person name="Hensen N."/>
            <person name="Bonometti L."/>
            <person name="Westerberg I."/>
            <person name="Brannstrom I.O."/>
            <person name="Guillou S."/>
            <person name="Cros-Aarteil S."/>
            <person name="Calhoun S."/>
            <person name="Haridas S."/>
            <person name="Kuo A."/>
            <person name="Mondo S."/>
            <person name="Pangilinan J."/>
            <person name="Riley R."/>
            <person name="LaButti K."/>
            <person name="Andreopoulos B."/>
            <person name="Lipzen A."/>
            <person name="Chen C."/>
            <person name="Yan M."/>
            <person name="Daum C."/>
            <person name="Ng V."/>
            <person name="Clum A."/>
            <person name="Steindorff A."/>
            <person name="Ohm R.A."/>
            <person name="Martin F."/>
            <person name="Silar P."/>
            <person name="Natvig D.O."/>
            <person name="Lalanne C."/>
            <person name="Gautier V."/>
            <person name="Ament-Velasquez S.L."/>
            <person name="Kruys A."/>
            <person name="Hutchinson M.I."/>
            <person name="Powell A.J."/>
            <person name="Barry K."/>
            <person name="Miller A.N."/>
            <person name="Grigoriev I.V."/>
            <person name="Debuchy R."/>
            <person name="Gladieux P."/>
            <person name="Hiltunen Thoren M."/>
            <person name="Johannesson H."/>
        </authorList>
    </citation>
    <scope>NUCLEOTIDE SEQUENCE</scope>
    <source>
        <strain evidence="2">CBS 232.78</strain>
    </source>
</reference>
<evidence type="ECO:0000313" key="3">
    <source>
        <dbReference type="Proteomes" id="UP001285441"/>
    </source>
</evidence>
<feature type="compositionally biased region" description="Low complexity" evidence="1">
    <location>
        <begin position="1031"/>
        <end position="1050"/>
    </location>
</feature>
<feature type="region of interest" description="Disordered" evidence="1">
    <location>
        <begin position="306"/>
        <end position="583"/>
    </location>
</feature>
<feature type="compositionally biased region" description="Polar residues" evidence="1">
    <location>
        <begin position="366"/>
        <end position="380"/>
    </location>
</feature>
<accession>A0AAE0P6M9</accession>
<dbReference type="EMBL" id="JAULSW010000001">
    <property type="protein sequence ID" value="KAK3394232.1"/>
    <property type="molecule type" value="Genomic_DNA"/>
</dbReference>
<proteinExistence type="predicted"/>
<feature type="region of interest" description="Disordered" evidence="1">
    <location>
        <begin position="154"/>
        <end position="223"/>
    </location>
</feature>
<feature type="compositionally biased region" description="Basic and acidic residues" evidence="1">
    <location>
        <begin position="549"/>
        <end position="558"/>
    </location>
</feature>
<protein>
    <submittedName>
        <fullName evidence="2">Uncharacterized protein</fullName>
    </submittedName>
</protein>
<feature type="region of interest" description="Disordered" evidence="1">
    <location>
        <begin position="99"/>
        <end position="141"/>
    </location>
</feature>
<feature type="compositionally biased region" description="Polar residues" evidence="1">
    <location>
        <begin position="654"/>
        <end position="666"/>
    </location>
</feature>
<gene>
    <name evidence="2" type="ORF">B0H63DRAFT_40587</name>
</gene>
<feature type="compositionally biased region" description="Basic and acidic residues" evidence="1">
    <location>
        <begin position="886"/>
        <end position="903"/>
    </location>
</feature>
<feature type="compositionally biased region" description="Pro residues" evidence="1">
    <location>
        <begin position="53"/>
        <end position="63"/>
    </location>
</feature>
<feature type="compositionally biased region" description="Low complexity" evidence="1">
    <location>
        <begin position="442"/>
        <end position="452"/>
    </location>
</feature>
<organism evidence="2 3">
    <name type="scientific">Podospora didyma</name>
    <dbReference type="NCBI Taxonomy" id="330526"/>
    <lineage>
        <taxon>Eukaryota</taxon>
        <taxon>Fungi</taxon>
        <taxon>Dikarya</taxon>
        <taxon>Ascomycota</taxon>
        <taxon>Pezizomycotina</taxon>
        <taxon>Sordariomycetes</taxon>
        <taxon>Sordariomycetidae</taxon>
        <taxon>Sordariales</taxon>
        <taxon>Podosporaceae</taxon>
        <taxon>Podospora</taxon>
    </lineage>
</organism>
<feature type="region of interest" description="Disordered" evidence="1">
    <location>
        <begin position="46"/>
        <end position="68"/>
    </location>
</feature>
<evidence type="ECO:0000313" key="2">
    <source>
        <dbReference type="EMBL" id="KAK3394232.1"/>
    </source>
</evidence>
<feature type="compositionally biased region" description="Low complexity" evidence="1">
    <location>
        <begin position="676"/>
        <end position="696"/>
    </location>
</feature>
<name>A0AAE0P6M9_9PEZI</name>
<feature type="compositionally biased region" description="Low complexity" evidence="1">
    <location>
        <begin position="311"/>
        <end position="321"/>
    </location>
</feature>
<feature type="compositionally biased region" description="Polar residues" evidence="1">
    <location>
        <begin position="162"/>
        <end position="171"/>
    </location>
</feature>
<feature type="compositionally biased region" description="Polar residues" evidence="1">
    <location>
        <begin position="701"/>
        <end position="714"/>
    </location>
</feature>
<feature type="compositionally biased region" description="Basic residues" evidence="1">
    <location>
        <begin position="904"/>
        <end position="915"/>
    </location>
</feature>
<feature type="compositionally biased region" description="Polar residues" evidence="1">
    <location>
        <begin position="559"/>
        <end position="572"/>
    </location>
</feature>
<dbReference type="AlphaFoldDB" id="A0AAE0P6M9"/>
<feature type="region of interest" description="Disordered" evidence="1">
    <location>
        <begin position="654"/>
        <end position="729"/>
    </location>
</feature>
<evidence type="ECO:0000256" key="1">
    <source>
        <dbReference type="SAM" id="MobiDB-lite"/>
    </source>
</evidence>
<feature type="compositionally biased region" description="Polar residues" evidence="1">
    <location>
        <begin position="519"/>
        <end position="532"/>
    </location>
</feature>
<feature type="compositionally biased region" description="Basic and acidic residues" evidence="1">
    <location>
        <begin position="387"/>
        <end position="397"/>
    </location>
</feature>
<feature type="compositionally biased region" description="Basic and acidic residues" evidence="1">
    <location>
        <begin position="814"/>
        <end position="828"/>
    </location>
</feature>
<feature type="compositionally biased region" description="Pro residues" evidence="1">
    <location>
        <begin position="1003"/>
        <end position="1013"/>
    </location>
</feature>
<feature type="compositionally biased region" description="Basic and acidic residues" evidence="1">
    <location>
        <begin position="108"/>
        <end position="118"/>
    </location>
</feature>
<feature type="compositionally biased region" description="Basic and acidic residues" evidence="1">
    <location>
        <begin position="176"/>
        <end position="202"/>
    </location>
</feature>
<keyword evidence="3" id="KW-1185">Reference proteome</keyword>
<dbReference type="Proteomes" id="UP001285441">
    <property type="component" value="Unassembled WGS sequence"/>
</dbReference>
<reference evidence="2" key="2">
    <citation type="submission" date="2023-06" db="EMBL/GenBank/DDBJ databases">
        <authorList>
            <consortium name="Lawrence Berkeley National Laboratory"/>
            <person name="Haridas S."/>
            <person name="Hensen N."/>
            <person name="Bonometti L."/>
            <person name="Westerberg I."/>
            <person name="Brannstrom I.O."/>
            <person name="Guillou S."/>
            <person name="Cros-Aarteil S."/>
            <person name="Calhoun S."/>
            <person name="Kuo A."/>
            <person name="Mondo S."/>
            <person name="Pangilinan J."/>
            <person name="Riley R."/>
            <person name="LaButti K."/>
            <person name="Andreopoulos B."/>
            <person name="Lipzen A."/>
            <person name="Chen C."/>
            <person name="Yanf M."/>
            <person name="Daum C."/>
            <person name="Ng V."/>
            <person name="Clum A."/>
            <person name="Steindorff A."/>
            <person name="Ohm R."/>
            <person name="Martin F."/>
            <person name="Silar P."/>
            <person name="Natvig D."/>
            <person name="Lalanne C."/>
            <person name="Gautier V."/>
            <person name="Ament-velasquez S.L."/>
            <person name="Kruys A."/>
            <person name="Hutchinson M.I."/>
            <person name="Powell A.J."/>
            <person name="Barry K."/>
            <person name="Miller A.N."/>
            <person name="Grigoriev I.V."/>
            <person name="Debuchy R."/>
            <person name="Gladieux P."/>
            <person name="Thoren M.H."/>
            <person name="Johannesson H."/>
        </authorList>
    </citation>
    <scope>NUCLEOTIDE SEQUENCE</scope>
    <source>
        <strain evidence="2">CBS 232.78</strain>
    </source>
</reference>
<comment type="caution">
    <text evidence="2">The sequence shown here is derived from an EMBL/GenBank/DDBJ whole genome shotgun (WGS) entry which is preliminary data.</text>
</comment>
<feature type="compositionally biased region" description="Polar residues" evidence="1">
    <location>
        <begin position="797"/>
        <end position="811"/>
    </location>
</feature>
<feature type="region of interest" description="Disordered" evidence="1">
    <location>
        <begin position="797"/>
        <end position="1050"/>
    </location>
</feature>
<feature type="compositionally biased region" description="Low complexity" evidence="1">
    <location>
        <begin position="936"/>
        <end position="948"/>
    </location>
</feature>
<feature type="compositionally biased region" description="Pro residues" evidence="1">
    <location>
        <begin position="969"/>
        <end position="979"/>
    </location>
</feature>
<feature type="compositionally biased region" description="Basic and acidic residues" evidence="1">
    <location>
        <begin position="407"/>
        <end position="425"/>
    </location>
</feature>